<evidence type="ECO:0000259" key="1">
    <source>
        <dbReference type="Pfam" id="PF12937"/>
    </source>
</evidence>
<organism evidence="2 3">
    <name type="scientific">Phanerochaete carnosa (strain HHB-10118-sp)</name>
    <name type="common">White-rot fungus</name>
    <name type="synonym">Peniophora carnosa</name>
    <dbReference type="NCBI Taxonomy" id="650164"/>
    <lineage>
        <taxon>Eukaryota</taxon>
        <taxon>Fungi</taxon>
        <taxon>Dikarya</taxon>
        <taxon>Basidiomycota</taxon>
        <taxon>Agaricomycotina</taxon>
        <taxon>Agaricomycetes</taxon>
        <taxon>Polyporales</taxon>
        <taxon>Phanerochaetaceae</taxon>
        <taxon>Phanerochaete</taxon>
    </lineage>
</organism>
<evidence type="ECO:0000313" key="2">
    <source>
        <dbReference type="EMBL" id="EKM52852.1"/>
    </source>
</evidence>
<protein>
    <recommendedName>
        <fullName evidence="1">F-box domain-containing protein</fullName>
    </recommendedName>
</protein>
<gene>
    <name evidence="2" type="ORF">PHACADRAFT_186901</name>
</gene>
<dbReference type="AlphaFoldDB" id="K5WR80"/>
<feature type="domain" description="F-box" evidence="1">
    <location>
        <begin position="18"/>
        <end position="68"/>
    </location>
</feature>
<dbReference type="InterPro" id="IPR001810">
    <property type="entry name" value="F-box_dom"/>
</dbReference>
<dbReference type="Pfam" id="PF12937">
    <property type="entry name" value="F-box-like"/>
    <property type="match status" value="1"/>
</dbReference>
<reference evidence="2 3" key="1">
    <citation type="journal article" date="2012" name="BMC Genomics">
        <title>Comparative genomics of the white-rot fungi, Phanerochaete carnosa and P. chrysosporium, to elucidate the genetic basis of the distinct wood types they colonize.</title>
        <authorList>
            <person name="Suzuki H."/>
            <person name="MacDonald J."/>
            <person name="Syed K."/>
            <person name="Salamov A."/>
            <person name="Hori C."/>
            <person name="Aerts A."/>
            <person name="Henrissat B."/>
            <person name="Wiebenga A."/>
            <person name="vanKuyk P.A."/>
            <person name="Barry K."/>
            <person name="Lindquist E."/>
            <person name="LaButti K."/>
            <person name="Lapidus A."/>
            <person name="Lucas S."/>
            <person name="Coutinho P."/>
            <person name="Gong Y."/>
            <person name="Samejima M."/>
            <person name="Mahadevan R."/>
            <person name="Abou-Zaid M."/>
            <person name="de Vries R.P."/>
            <person name="Igarashi K."/>
            <person name="Yadav J.S."/>
            <person name="Grigoriev I.V."/>
            <person name="Master E.R."/>
        </authorList>
    </citation>
    <scope>NUCLEOTIDE SEQUENCE [LARGE SCALE GENOMIC DNA]</scope>
    <source>
        <strain evidence="2 3">HHB-10118-sp</strain>
    </source>
</reference>
<dbReference type="GeneID" id="18910387"/>
<dbReference type="Proteomes" id="UP000008370">
    <property type="component" value="Unassembled WGS sequence"/>
</dbReference>
<sequence length="485" mass="54378">MQCPDSHPVLMSDVLGSCLPDELLHAILIRLDDHRFSWERPPKRGLAPCSLTCRHWAKLIRPILFEYLTIRSAEDVSQLLALLGVPDFLGRTLQSCIRCLDLVEDRTSSSIPWGHRCFLWWFRQTLSVDVTWTIRGASADDQLQQTQRLSLLPSALLPRALPTSTVLLHRVTLSNLQVPSVRSLTNFIKRLSFRELTLDNVGFPEENPGHLPRRRPRSSRISQDSRSLSVLNCIGKSSSLPFWITFCNTLLADQFCPRLDDDTEASLAKHFRLFASLHQCEDDISKLEVSYNSEFPDGESCYVYSLYRAGTEDEFAEARIEKRAGDGVRPYIEHVMFACSDAGGVGMPSELLSQLEAAFTDINGPDIPRLWIKCETTNIVRVLIHGILEGCVLSQLCATHPRKVSVDAPETGAFAAEEILSAPTCVSVGDETISLTAAQRAEWVLLLWDSQRDGYLRELWDAAHTTRAATNTNSEKQRTAGRTIS</sequence>
<dbReference type="RefSeq" id="XP_007399181.1">
    <property type="nucleotide sequence ID" value="XM_007399119.1"/>
</dbReference>
<proteinExistence type="predicted"/>
<dbReference type="OrthoDB" id="10587447at2759"/>
<dbReference type="InParanoid" id="K5WR80"/>
<name>K5WR80_PHACS</name>
<dbReference type="HOGENOM" id="CLU_024266_0_0_1"/>
<accession>K5WR80</accession>
<dbReference type="KEGG" id="pco:PHACADRAFT_186901"/>
<dbReference type="EMBL" id="JH930475">
    <property type="protein sequence ID" value="EKM52852.1"/>
    <property type="molecule type" value="Genomic_DNA"/>
</dbReference>
<evidence type="ECO:0000313" key="3">
    <source>
        <dbReference type="Proteomes" id="UP000008370"/>
    </source>
</evidence>
<keyword evidence="3" id="KW-1185">Reference proteome</keyword>